<dbReference type="FunFam" id="3.20.110.10:FF:000002">
    <property type="entry name" value="alpha-mannosidase 2C1 isoform X1"/>
    <property type="match status" value="1"/>
</dbReference>
<organism evidence="10 11">
    <name type="scientific">Heterodermia speciosa</name>
    <dbReference type="NCBI Taxonomy" id="116794"/>
    <lineage>
        <taxon>Eukaryota</taxon>
        <taxon>Fungi</taxon>
        <taxon>Dikarya</taxon>
        <taxon>Ascomycota</taxon>
        <taxon>Pezizomycotina</taxon>
        <taxon>Lecanoromycetes</taxon>
        <taxon>OSLEUM clade</taxon>
        <taxon>Lecanoromycetidae</taxon>
        <taxon>Caliciales</taxon>
        <taxon>Physciaceae</taxon>
        <taxon>Heterodermia</taxon>
    </lineage>
</organism>
<dbReference type="PANTHER" id="PTHR46017">
    <property type="entry name" value="ALPHA-MANNOSIDASE 2C1"/>
    <property type="match status" value="1"/>
</dbReference>
<dbReference type="SMART" id="SM00872">
    <property type="entry name" value="Alpha-mann_mid"/>
    <property type="match status" value="1"/>
</dbReference>
<evidence type="ECO:0000313" key="10">
    <source>
        <dbReference type="EMBL" id="CAF9922072.1"/>
    </source>
</evidence>
<evidence type="ECO:0000259" key="9">
    <source>
        <dbReference type="SMART" id="SM00872"/>
    </source>
</evidence>
<evidence type="ECO:0000256" key="8">
    <source>
        <dbReference type="ARBA" id="ARBA00071615"/>
    </source>
</evidence>
<dbReference type="InterPro" id="IPR054723">
    <property type="entry name" value="Ams1-like_N"/>
</dbReference>
<evidence type="ECO:0000256" key="6">
    <source>
        <dbReference type="ARBA" id="ARBA00023295"/>
    </source>
</evidence>
<dbReference type="InterPro" id="IPR027291">
    <property type="entry name" value="Glyco_hydro_38_N_sf"/>
</dbReference>
<feature type="domain" description="Glycoside hydrolase family 38 central" evidence="9">
    <location>
        <begin position="574"/>
        <end position="653"/>
    </location>
</feature>
<dbReference type="SUPFAM" id="SSF74650">
    <property type="entry name" value="Galactose mutarotase-like"/>
    <property type="match status" value="1"/>
</dbReference>
<dbReference type="SUPFAM" id="SSF88713">
    <property type="entry name" value="Glycoside hydrolase/deacetylase"/>
    <property type="match status" value="1"/>
</dbReference>
<dbReference type="InterPro" id="IPR011013">
    <property type="entry name" value="Gal_mutarotase_sf_dom"/>
</dbReference>
<dbReference type="InterPro" id="IPR000602">
    <property type="entry name" value="Glyco_hydro_38_N"/>
</dbReference>
<evidence type="ECO:0000256" key="4">
    <source>
        <dbReference type="ARBA" id="ARBA00022723"/>
    </source>
</evidence>
<dbReference type="Pfam" id="PF22907">
    <property type="entry name" value="Ams1-like_1st"/>
    <property type="match status" value="1"/>
</dbReference>
<comment type="similarity">
    <text evidence="2">Belongs to the glycosyl hydrolase 38 family.</text>
</comment>
<dbReference type="GO" id="GO:0009313">
    <property type="term" value="P:oligosaccharide catabolic process"/>
    <property type="evidence" value="ECO:0007669"/>
    <property type="project" value="TreeGrafter"/>
</dbReference>
<dbReference type="Gene3D" id="3.20.110.10">
    <property type="entry name" value="Glycoside hydrolase 38, N terminal domain"/>
    <property type="match status" value="1"/>
</dbReference>
<dbReference type="SUPFAM" id="SSF88688">
    <property type="entry name" value="Families 57/38 glycoside transferase middle domain"/>
    <property type="match status" value="1"/>
</dbReference>
<dbReference type="FunFam" id="2.70.98.30:FF:000001">
    <property type="entry name" value="alpha-mannosidase 2C1 isoform X2"/>
    <property type="match status" value="1"/>
</dbReference>
<dbReference type="GO" id="GO:0004559">
    <property type="term" value="F:alpha-mannosidase activity"/>
    <property type="evidence" value="ECO:0007669"/>
    <property type="project" value="UniProtKB-EC"/>
</dbReference>
<dbReference type="InterPro" id="IPR015341">
    <property type="entry name" value="Glyco_hydro_38_cen"/>
</dbReference>
<evidence type="ECO:0000256" key="5">
    <source>
        <dbReference type="ARBA" id="ARBA00022801"/>
    </source>
</evidence>
<keyword evidence="6" id="KW-0326">Glycosidase</keyword>
<comment type="function">
    <text evidence="7">Degrades free oligosaccharides in the vacuole.</text>
</comment>
<dbReference type="Gene3D" id="2.70.98.30">
    <property type="entry name" value="Golgi alpha-mannosidase II, domain 4"/>
    <property type="match status" value="1"/>
</dbReference>
<keyword evidence="5" id="KW-0378">Hydrolase</keyword>
<reference evidence="10" key="1">
    <citation type="submission" date="2021-03" db="EMBL/GenBank/DDBJ databases">
        <authorList>
            <person name="Tagirdzhanova G."/>
        </authorList>
    </citation>
    <scope>NUCLEOTIDE SEQUENCE</scope>
</reference>
<dbReference type="GO" id="GO:0030246">
    <property type="term" value="F:carbohydrate binding"/>
    <property type="evidence" value="ECO:0007669"/>
    <property type="project" value="InterPro"/>
</dbReference>
<dbReference type="EMBL" id="CAJPDS010000029">
    <property type="protein sequence ID" value="CAF9922072.1"/>
    <property type="molecule type" value="Genomic_DNA"/>
</dbReference>
<dbReference type="Gene3D" id="1.20.1270.50">
    <property type="entry name" value="Glycoside hydrolase family 38, central domain"/>
    <property type="match status" value="1"/>
</dbReference>
<protein>
    <recommendedName>
        <fullName evidence="8">Alpha-mannosidase</fullName>
        <ecNumber evidence="3">3.2.1.24</ecNumber>
    </recommendedName>
</protein>
<dbReference type="InterPro" id="IPR028995">
    <property type="entry name" value="Glyco_hydro_57/38_cen_sf"/>
</dbReference>
<dbReference type="Pfam" id="PF01074">
    <property type="entry name" value="Glyco_hydro_38N"/>
    <property type="match status" value="1"/>
</dbReference>
<dbReference type="GO" id="GO:0046872">
    <property type="term" value="F:metal ion binding"/>
    <property type="evidence" value="ECO:0007669"/>
    <property type="project" value="UniProtKB-KW"/>
</dbReference>
<dbReference type="InterPro" id="IPR037094">
    <property type="entry name" value="Glyco_hydro_38_cen_sf"/>
</dbReference>
<dbReference type="GO" id="GO:0006013">
    <property type="term" value="P:mannose metabolic process"/>
    <property type="evidence" value="ECO:0007669"/>
    <property type="project" value="InterPro"/>
</dbReference>
<dbReference type="Proteomes" id="UP000664521">
    <property type="component" value="Unassembled WGS sequence"/>
</dbReference>
<proteinExistence type="inferred from homology"/>
<dbReference type="PANTHER" id="PTHR46017:SF1">
    <property type="entry name" value="ALPHA-MANNOSIDASE 2C1"/>
    <property type="match status" value="1"/>
</dbReference>
<dbReference type="Pfam" id="PF07748">
    <property type="entry name" value="Glyco_hydro_38C"/>
    <property type="match status" value="1"/>
</dbReference>
<evidence type="ECO:0000256" key="1">
    <source>
        <dbReference type="ARBA" id="ARBA00000365"/>
    </source>
</evidence>
<dbReference type="CDD" id="cd10812">
    <property type="entry name" value="GH38N_AMII_ScAms1_like"/>
    <property type="match status" value="1"/>
</dbReference>
<accession>A0A8H3IBL0</accession>
<dbReference type="Gene3D" id="2.60.40.2220">
    <property type="match status" value="1"/>
</dbReference>
<evidence type="ECO:0000313" key="11">
    <source>
        <dbReference type="Proteomes" id="UP000664521"/>
    </source>
</evidence>
<evidence type="ECO:0000256" key="7">
    <source>
        <dbReference type="ARBA" id="ARBA00054985"/>
    </source>
</evidence>
<dbReference type="InterPro" id="IPR011330">
    <property type="entry name" value="Glyco_hydro/deAcase_b/a-brl"/>
</dbReference>
<gene>
    <name evidence="10" type="primary">MAN2C1</name>
    <name evidence="10" type="ORF">HETSPECPRED_004711</name>
</gene>
<evidence type="ECO:0000256" key="2">
    <source>
        <dbReference type="ARBA" id="ARBA00009792"/>
    </source>
</evidence>
<dbReference type="InterPro" id="IPR041147">
    <property type="entry name" value="GH38_C"/>
</dbReference>
<dbReference type="AlphaFoldDB" id="A0A8H3IBL0"/>
<name>A0A8H3IBL0_9LECA</name>
<comment type="caution">
    <text evidence="10">The sequence shown here is derived from an EMBL/GenBank/DDBJ whole genome shotgun (WGS) entry which is preliminary data.</text>
</comment>
<sequence>MGGETTDKIVRQSSIPRYSAGPVGQQIHSIYKGRLGQFTSGGQYQAQNLPGYMYEGRATGEDHVKLSVYSPPDLSRPLFEEATSHKFEKTQVGAWFGPSWSTHWLKVELRVPSDLQNKEHLELHWDAGNEGLIWTTDGEPIQGLTGGDRIEWVIPKTFRDGNFHTIYIEMACNAMFGNPTGGDIIQPPDMNRYFQLHTADIVAVNLEARALRIDFWIIGGTRPHGIRFKAFANTFDIDAAREFSDNDWQSHEALQIENAIMDEFIAGKGSKEAIVRCREIARKYCGNVDTADIYNNGKDFIVYAVGNCHIDTCWLWPWAETKRKVARSWSNQCDLIDRYPEHRFVASQAQQFKWLEQIYPKLFDRVKTKVKQGTFQPIGGSWVEHDTNMPSGESLVRQFLYGQRFFESHFGERSRTFWLPDTFGYSSQLPQLCRLAGMSRFFTQKLSWNNINNFPHTTFNWVSLDGSQVICHMAPSNTYTADAHFGDVKRSVTQHKSMDQDATSLLMFGKGDGGGGPTWEQIEKLRRCRGISDNKGLLPRAKMGVSVEDFFDQLEKKVVEGTKLVTWYGELYFELHRGTYTTQANNKWNNRKSEVMLHDVEYLATLATLKDRSYRYPKKDIDDMWENVLLCQFHDCLPGSCIEMCYDDSDELYKKVFETGDKCIEDALKTLGFSRNELSKGSLTAINTTAWQRNELVKLPKTIASQSSEYALVKGDPGLASVEIMTNSNANAKSAVSIKEIKKGVFQMTNNQYKIEVEGGSITSLIDLAEQREIVPKGVKANQLVVFDDKPLYWQAWDVEVYHLNSRQELPGGTTEISEQGPHRVSLVTETKISEESWIKTTISLAASVEDQPSYIEMYSEVEWHEKWTFLKVEFPVDIVNTEASYETQYGIIRRPTHYNTSWDMAKFEVCCHKWADLSENGYGVSILNDSKYGFATCGNMMRLSLLRSPKAPDAHADMGRHHIRYAILPHAGALDSRTVRTAYNFNHPLKILSSPSASIPSTTADLLSCITLGGSKALILDCIKRGEDDEDVSRGELAKRKGRSIIVRIYESLGGRARGTLKCTLGAKKVWKCNLLEDDLEEVRIEEGEVKVELRAFEVQTFRLQL</sequence>
<evidence type="ECO:0000256" key="3">
    <source>
        <dbReference type="ARBA" id="ARBA00012752"/>
    </source>
</evidence>
<comment type="catalytic activity">
    <reaction evidence="1">
        <text>Hydrolysis of terminal, non-reducing alpha-D-mannose residues in alpha-D-mannosides.</text>
        <dbReference type="EC" id="3.2.1.24"/>
    </reaction>
</comment>
<keyword evidence="11" id="KW-1185">Reference proteome</keyword>
<dbReference type="EC" id="3.2.1.24" evidence="3"/>
<dbReference type="GO" id="GO:0000329">
    <property type="term" value="C:fungal-type vacuole membrane"/>
    <property type="evidence" value="ECO:0007669"/>
    <property type="project" value="TreeGrafter"/>
</dbReference>
<dbReference type="FunFam" id="1.20.1270.50:FF:000004">
    <property type="entry name" value="alpha-mannosidase 2C1 isoform X1"/>
    <property type="match status" value="1"/>
</dbReference>
<dbReference type="Pfam" id="PF09261">
    <property type="entry name" value="Alpha-mann_mid"/>
    <property type="match status" value="1"/>
</dbReference>
<keyword evidence="4" id="KW-0479">Metal-binding</keyword>
<dbReference type="Pfam" id="PF17677">
    <property type="entry name" value="Glyco_hydro38C2"/>
    <property type="match status" value="1"/>
</dbReference>
<dbReference type="OrthoDB" id="10261055at2759"/>
<dbReference type="InterPro" id="IPR011682">
    <property type="entry name" value="Glyco_hydro_38_C"/>
</dbReference>